<name>A0A401H4P2_9APHY</name>
<dbReference type="AlphaFoldDB" id="A0A401H4P2"/>
<gene>
    <name evidence="1" type="ORF">SCP_1600430</name>
</gene>
<keyword evidence="2" id="KW-1185">Reference proteome</keyword>
<sequence>MSRTPTLWPSIHTVHRITLDTSQSSSKSIQERFAHAVRALQCVLLVVLSLKVCRPAAFFWAPVVALLPQRRYLDEVPETVRIRDAGPADIN</sequence>
<proteinExistence type="predicted"/>
<dbReference type="InParanoid" id="A0A401H4P2"/>
<comment type="caution">
    <text evidence="1">The sequence shown here is derived from an EMBL/GenBank/DDBJ whole genome shotgun (WGS) entry which is preliminary data.</text>
</comment>
<protein>
    <submittedName>
        <fullName evidence="1">Uncharacterized protein</fullName>
    </submittedName>
</protein>
<dbReference type="GeneID" id="38786299"/>
<dbReference type="EMBL" id="BFAD01000016">
    <property type="protein sequence ID" value="GBE89382.1"/>
    <property type="molecule type" value="Genomic_DNA"/>
</dbReference>
<reference evidence="1 2" key="1">
    <citation type="journal article" date="2018" name="Sci. Rep.">
        <title>Genome sequence of the cauliflower mushroom Sparassis crispa (Hanabiratake) and its association with beneficial usage.</title>
        <authorList>
            <person name="Kiyama R."/>
            <person name="Furutani Y."/>
            <person name="Kawaguchi K."/>
            <person name="Nakanishi T."/>
        </authorList>
    </citation>
    <scope>NUCLEOTIDE SEQUENCE [LARGE SCALE GENOMIC DNA]</scope>
</reference>
<evidence type="ECO:0000313" key="1">
    <source>
        <dbReference type="EMBL" id="GBE89382.1"/>
    </source>
</evidence>
<evidence type="ECO:0000313" key="2">
    <source>
        <dbReference type="Proteomes" id="UP000287166"/>
    </source>
</evidence>
<dbReference type="Proteomes" id="UP000287166">
    <property type="component" value="Unassembled WGS sequence"/>
</dbReference>
<organism evidence="1 2">
    <name type="scientific">Sparassis crispa</name>
    <dbReference type="NCBI Taxonomy" id="139825"/>
    <lineage>
        <taxon>Eukaryota</taxon>
        <taxon>Fungi</taxon>
        <taxon>Dikarya</taxon>
        <taxon>Basidiomycota</taxon>
        <taxon>Agaricomycotina</taxon>
        <taxon>Agaricomycetes</taxon>
        <taxon>Polyporales</taxon>
        <taxon>Sparassidaceae</taxon>
        <taxon>Sparassis</taxon>
    </lineage>
</organism>
<dbReference type="RefSeq" id="XP_027620295.1">
    <property type="nucleotide sequence ID" value="XM_027764494.1"/>
</dbReference>
<accession>A0A401H4P2</accession>